<protein>
    <submittedName>
        <fullName evidence="1">Uncharacterized protein</fullName>
    </submittedName>
</protein>
<comment type="caution">
    <text evidence="1">The sequence shown here is derived from an EMBL/GenBank/DDBJ whole genome shotgun (WGS) entry which is preliminary data.</text>
</comment>
<organism evidence="1 2">
    <name type="scientific">Candidatus Methanomarinus sp</name>
    <dbReference type="NCBI Taxonomy" id="3386244"/>
    <lineage>
        <taxon>Archaea</taxon>
        <taxon>Methanobacteriati</taxon>
        <taxon>Methanobacteriota</taxon>
        <taxon>Stenosarchaea group</taxon>
        <taxon>Methanomicrobia</taxon>
        <taxon>Methanosarcinales</taxon>
        <taxon>ANME-2 cluster</taxon>
        <taxon>Candidatus Methanocomedenaceae</taxon>
        <taxon>Candidatus Methanomarinus</taxon>
    </lineage>
</organism>
<evidence type="ECO:0000313" key="1">
    <source>
        <dbReference type="EMBL" id="TKY92333.1"/>
    </source>
</evidence>
<name>A0AC61SCE3_9EURY</name>
<gene>
    <name evidence="1" type="ORF">C5S46_01220</name>
</gene>
<accession>A0AC61SCE3</accession>
<dbReference type="Proteomes" id="UP000315423">
    <property type="component" value="Unassembled WGS sequence"/>
</dbReference>
<sequence length="62" mass="7408">MVWIGAKLKNDQWHQKSVEIINKFINKEIKSVYITDYIVLEAVNFILRKGGFDKIDWIVRLE</sequence>
<dbReference type="EMBL" id="QYBA01000039">
    <property type="protein sequence ID" value="TKY92333.1"/>
    <property type="molecule type" value="Genomic_DNA"/>
</dbReference>
<reference evidence="1" key="1">
    <citation type="submission" date="2018-09" db="EMBL/GenBank/DDBJ databases">
        <title>A genomic encyclopedia of anaerobic methanotrophic archaea.</title>
        <authorList>
            <person name="Skennerton C.T."/>
            <person name="Chadwick G.L."/>
            <person name="Laso-Perez R."/>
            <person name="Leu A.O."/>
            <person name="Speth D.R."/>
            <person name="Yu H."/>
            <person name="Morgan-Lang C."/>
            <person name="Hatzenpichler R."/>
            <person name="Goudeau D."/>
            <person name="Malmstrom R."/>
            <person name="Woyke T."/>
            <person name="Hallam S."/>
            <person name="Tyson G.W."/>
            <person name="Wegener G."/>
            <person name="Boetius A."/>
            <person name="Orphan V.J."/>
        </authorList>
    </citation>
    <scope>NUCLEOTIDE SEQUENCE</scope>
    <source>
        <strain evidence="1">CONS3730D10UFb2</strain>
    </source>
</reference>
<proteinExistence type="predicted"/>
<evidence type="ECO:0000313" key="2">
    <source>
        <dbReference type="Proteomes" id="UP000315423"/>
    </source>
</evidence>